<name>A0ABQ7TSB0_SOLTU</name>
<keyword evidence="3" id="KW-1185">Reference proteome</keyword>
<sequence>MSERLFDGDLPEEKGTESNILATGEESVVQSLTTLKGDMHHPFSEVECKSPDPVLNSRGENTPKEVNVEREISGVDKVVQVLEVPSEAVTKRNDKEKGKLVDSSSAKVVLKYTTRGSQKKLMGDAMEANKSQTLRNRRKMKTTVSKDVQIVNPIDISKESMVVGSSEIESKDIVRVVAKIPREAEEKKISFKDQENQQEEGSK</sequence>
<feature type="compositionally biased region" description="Basic and acidic residues" evidence="1">
    <location>
        <begin position="40"/>
        <end position="50"/>
    </location>
</feature>
<dbReference type="Proteomes" id="UP000826656">
    <property type="component" value="Unassembled WGS sequence"/>
</dbReference>
<evidence type="ECO:0000313" key="3">
    <source>
        <dbReference type="Proteomes" id="UP000826656"/>
    </source>
</evidence>
<evidence type="ECO:0000256" key="1">
    <source>
        <dbReference type="SAM" id="MobiDB-lite"/>
    </source>
</evidence>
<reference evidence="2 3" key="1">
    <citation type="journal article" date="2021" name="bioRxiv">
        <title>Chromosome-scale and haplotype-resolved genome assembly of a tetraploid potato cultivar.</title>
        <authorList>
            <person name="Sun H."/>
            <person name="Jiao W.-B."/>
            <person name="Krause K."/>
            <person name="Campoy J.A."/>
            <person name="Goel M."/>
            <person name="Folz-Donahue K."/>
            <person name="Kukat C."/>
            <person name="Huettel B."/>
            <person name="Schneeberger K."/>
        </authorList>
    </citation>
    <scope>NUCLEOTIDE SEQUENCE [LARGE SCALE GENOMIC DNA]</scope>
    <source>
        <strain evidence="2">SolTubOtavaFocal</strain>
        <tissue evidence="2">Leaves</tissue>
    </source>
</reference>
<gene>
    <name evidence="2" type="ORF">KY290_036312</name>
</gene>
<protein>
    <submittedName>
        <fullName evidence="2">Uncharacterized protein</fullName>
    </submittedName>
</protein>
<evidence type="ECO:0000313" key="2">
    <source>
        <dbReference type="EMBL" id="KAH0737607.1"/>
    </source>
</evidence>
<accession>A0ABQ7TSB0</accession>
<comment type="caution">
    <text evidence="2">The sequence shown here is derived from an EMBL/GenBank/DDBJ whole genome shotgun (WGS) entry which is preliminary data.</text>
</comment>
<feature type="region of interest" description="Disordered" evidence="1">
    <location>
        <begin position="40"/>
        <end position="62"/>
    </location>
</feature>
<dbReference type="EMBL" id="JAIVGD010000028">
    <property type="protein sequence ID" value="KAH0737607.1"/>
    <property type="molecule type" value="Genomic_DNA"/>
</dbReference>
<organism evidence="2 3">
    <name type="scientific">Solanum tuberosum</name>
    <name type="common">Potato</name>
    <dbReference type="NCBI Taxonomy" id="4113"/>
    <lineage>
        <taxon>Eukaryota</taxon>
        <taxon>Viridiplantae</taxon>
        <taxon>Streptophyta</taxon>
        <taxon>Embryophyta</taxon>
        <taxon>Tracheophyta</taxon>
        <taxon>Spermatophyta</taxon>
        <taxon>Magnoliopsida</taxon>
        <taxon>eudicotyledons</taxon>
        <taxon>Gunneridae</taxon>
        <taxon>Pentapetalae</taxon>
        <taxon>asterids</taxon>
        <taxon>lamiids</taxon>
        <taxon>Solanales</taxon>
        <taxon>Solanaceae</taxon>
        <taxon>Solanoideae</taxon>
        <taxon>Solaneae</taxon>
        <taxon>Solanum</taxon>
    </lineage>
</organism>
<proteinExistence type="predicted"/>